<dbReference type="EMBL" id="JAOB01000036">
    <property type="protein sequence ID" value="EUA44547.1"/>
    <property type="molecule type" value="Genomic_DNA"/>
</dbReference>
<dbReference type="AlphaFoldDB" id="X8BK96"/>
<sequence>LLDAILVDLYGPQRAITSGVLPPSCCSRIRVTCGRAGSKIPAATTVPARLRCQPDRSGGFLVNADWTQAPSAPATRWPTVVSSCTLPRPLRAIRPRPTAPFAQALRLALIEAAPRPPRTRRGRAQPGIHSETAFDQAYLASVLAFRWWKAPTWWSAMARCGCGRWHAQTRRRGVAPSRRRLRRSVGSAFGLSAGGGRAGRGAAPRRGDSGNTLGSGVLESPGLLRFLPELAEQLLGETRSCTPHRCIGAVSTPSAHTCWPTCRRC</sequence>
<feature type="region of interest" description="Disordered" evidence="1">
    <location>
        <begin position="192"/>
        <end position="214"/>
    </location>
</feature>
<accession>X8BK96</accession>
<gene>
    <name evidence="3" type="ORF">I553_3612</name>
</gene>
<feature type="domain" description="Circularly permuted ATPgrasp" evidence="2">
    <location>
        <begin position="2"/>
        <end position="144"/>
    </location>
</feature>
<dbReference type="InterPro" id="IPR007302">
    <property type="entry name" value="CP_ATPgrasp"/>
</dbReference>
<dbReference type="Pfam" id="PF04174">
    <property type="entry name" value="CP_ATPgrasp_1"/>
    <property type="match status" value="1"/>
</dbReference>
<comment type="caution">
    <text evidence="3">The sequence shown here is derived from an EMBL/GenBank/DDBJ whole genome shotgun (WGS) entry which is preliminary data.</text>
</comment>
<dbReference type="PANTHER" id="PTHR34595:SF2">
    <property type="entry name" value="BLR2978 PROTEIN"/>
    <property type="match status" value="1"/>
</dbReference>
<organism evidence="3">
    <name type="scientific">Mycobacterium xenopi 4042</name>
    <dbReference type="NCBI Taxonomy" id="1299334"/>
    <lineage>
        <taxon>Bacteria</taxon>
        <taxon>Bacillati</taxon>
        <taxon>Actinomycetota</taxon>
        <taxon>Actinomycetes</taxon>
        <taxon>Mycobacteriales</taxon>
        <taxon>Mycobacteriaceae</taxon>
        <taxon>Mycobacterium</taxon>
    </lineage>
</organism>
<evidence type="ECO:0000313" key="3">
    <source>
        <dbReference type="EMBL" id="EUA44547.1"/>
    </source>
</evidence>
<dbReference type="PANTHER" id="PTHR34595">
    <property type="entry name" value="BLR5612 PROTEIN"/>
    <property type="match status" value="1"/>
</dbReference>
<evidence type="ECO:0000256" key="1">
    <source>
        <dbReference type="SAM" id="MobiDB-lite"/>
    </source>
</evidence>
<feature type="non-terminal residue" evidence="3">
    <location>
        <position position="1"/>
    </location>
</feature>
<protein>
    <recommendedName>
        <fullName evidence="2">Circularly permuted ATPgrasp domain-containing protein</fullName>
    </recommendedName>
</protein>
<evidence type="ECO:0000259" key="2">
    <source>
        <dbReference type="Pfam" id="PF04174"/>
    </source>
</evidence>
<reference evidence="3" key="1">
    <citation type="submission" date="2014-01" db="EMBL/GenBank/DDBJ databases">
        <authorList>
            <person name="Brown-Elliot B."/>
            <person name="Wallace R."/>
            <person name="Lenaerts A."/>
            <person name="Ordway D."/>
            <person name="DeGroote M.A."/>
            <person name="Parker T."/>
            <person name="Sizemore C."/>
            <person name="Tallon L.J."/>
            <person name="Sadzewicz L.K."/>
            <person name="Sengamalay N."/>
            <person name="Fraser C.M."/>
            <person name="Hine E."/>
            <person name="Shefchek K.A."/>
            <person name="Das S.P."/>
            <person name="Tettelin H."/>
        </authorList>
    </citation>
    <scope>NUCLEOTIDE SEQUENCE [LARGE SCALE GENOMIC DNA]</scope>
    <source>
        <strain evidence="3">4042</strain>
    </source>
</reference>
<proteinExistence type="predicted"/>
<name>X8BK96_MYCXE</name>
<dbReference type="InterPro" id="IPR051680">
    <property type="entry name" value="ATP-dep_Glu-Cys_Ligase-2"/>
</dbReference>